<dbReference type="EMBL" id="CAJNDS010000411">
    <property type="protein sequence ID" value="CAE7203536.1"/>
    <property type="molecule type" value="Genomic_DNA"/>
</dbReference>
<accession>A0A812JD42</accession>
<gene>
    <name evidence="2" type="ORF">SNAT2548_LOCUS6241</name>
</gene>
<feature type="region of interest" description="Disordered" evidence="1">
    <location>
        <begin position="1"/>
        <end position="24"/>
    </location>
</feature>
<keyword evidence="3" id="KW-1185">Reference proteome</keyword>
<protein>
    <submittedName>
        <fullName evidence="2">Uncharacterized protein</fullName>
    </submittedName>
</protein>
<feature type="non-terminal residue" evidence="2">
    <location>
        <position position="80"/>
    </location>
</feature>
<organism evidence="2 3">
    <name type="scientific">Symbiodinium natans</name>
    <dbReference type="NCBI Taxonomy" id="878477"/>
    <lineage>
        <taxon>Eukaryota</taxon>
        <taxon>Sar</taxon>
        <taxon>Alveolata</taxon>
        <taxon>Dinophyceae</taxon>
        <taxon>Suessiales</taxon>
        <taxon>Symbiodiniaceae</taxon>
        <taxon>Symbiodinium</taxon>
    </lineage>
</organism>
<dbReference type="AlphaFoldDB" id="A0A812JD42"/>
<dbReference type="Proteomes" id="UP000604046">
    <property type="component" value="Unassembled WGS sequence"/>
</dbReference>
<comment type="caution">
    <text evidence="2">The sequence shown here is derived from an EMBL/GenBank/DDBJ whole genome shotgun (WGS) entry which is preliminary data.</text>
</comment>
<proteinExistence type="predicted"/>
<evidence type="ECO:0000313" key="3">
    <source>
        <dbReference type="Proteomes" id="UP000604046"/>
    </source>
</evidence>
<name>A0A812JD42_9DINO</name>
<evidence type="ECO:0000313" key="2">
    <source>
        <dbReference type="EMBL" id="CAE7203536.1"/>
    </source>
</evidence>
<evidence type="ECO:0000256" key="1">
    <source>
        <dbReference type="SAM" id="MobiDB-lite"/>
    </source>
</evidence>
<reference evidence="2" key="1">
    <citation type="submission" date="2021-02" db="EMBL/GenBank/DDBJ databases">
        <authorList>
            <person name="Dougan E. K."/>
            <person name="Rhodes N."/>
            <person name="Thang M."/>
            <person name="Chan C."/>
        </authorList>
    </citation>
    <scope>NUCLEOTIDE SEQUENCE</scope>
</reference>
<sequence length="80" mass="8688">RSPSRASARERATSAASPDPCDKEQQLKRIFGPTGMPQAPYPYPLKPDPLNVCLFDVDLVFERLLNGPAPGARVGNNLPN</sequence>